<dbReference type="AlphaFoldDB" id="A0A097IDA9"/>
<dbReference type="Proteomes" id="UP000029914">
    <property type="component" value="Chromosome"/>
</dbReference>
<dbReference type="HOGENOM" id="CLU_157115_0_0_11"/>
<dbReference type="eggNOG" id="COG1320">
    <property type="taxonomic scope" value="Bacteria"/>
</dbReference>
<dbReference type="InterPro" id="IPR005133">
    <property type="entry name" value="PhaG_MnhG_YufB"/>
</dbReference>
<feature type="transmembrane region" description="Helical" evidence="1">
    <location>
        <begin position="69"/>
        <end position="91"/>
    </location>
</feature>
<dbReference type="GO" id="GO:0015297">
    <property type="term" value="F:antiporter activity"/>
    <property type="evidence" value="ECO:0007669"/>
    <property type="project" value="InterPro"/>
</dbReference>
<dbReference type="NCBIfam" id="NF009318">
    <property type="entry name" value="PRK12674.2-3"/>
    <property type="match status" value="1"/>
</dbReference>
<keyword evidence="1" id="KW-0812">Transmembrane</keyword>
<gene>
    <name evidence="2" type="ORF">CDOO_01575</name>
</gene>
<feature type="transmembrane region" description="Helical" evidence="1">
    <location>
        <begin position="35"/>
        <end position="57"/>
    </location>
</feature>
<keyword evidence="1" id="KW-1133">Transmembrane helix</keyword>
<keyword evidence="3" id="KW-1185">Reference proteome</keyword>
<accession>A0A097IDA9</accession>
<proteinExistence type="predicted"/>
<keyword evidence="1" id="KW-0472">Membrane</keyword>
<dbReference type="Pfam" id="PF03334">
    <property type="entry name" value="PhaG_MnhG_YufB"/>
    <property type="match status" value="1"/>
</dbReference>
<evidence type="ECO:0000256" key="1">
    <source>
        <dbReference type="SAM" id="Phobius"/>
    </source>
</evidence>
<dbReference type="KEGG" id="cdo:CDOO_01575"/>
<dbReference type="RefSeq" id="WP_018021531.1">
    <property type="nucleotide sequence ID" value="NZ_AQUX01000002.1"/>
</dbReference>
<evidence type="ECO:0000313" key="3">
    <source>
        <dbReference type="Proteomes" id="UP000029914"/>
    </source>
</evidence>
<reference evidence="2 3" key="1">
    <citation type="submission" date="2013-09" db="EMBL/GenBank/DDBJ databases">
        <title>Complete genome sequence of Corynebacterium doosanense CAU 212(T) (=DSM 45436(T)), isolated from activated sludge.</title>
        <authorList>
            <person name="Schaffert L."/>
            <person name="Albersmeier A."/>
            <person name="Kalinowski J."/>
            <person name="Ruckert C."/>
        </authorList>
    </citation>
    <scope>NUCLEOTIDE SEQUENCE [LARGE SCALE GENOMIC DNA]</scope>
    <source>
        <strain evidence="2 3">CAU 212</strain>
    </source>
</reference>
<dbReference type="EMBL" id="CP006764">
    <property type="protein sequence ID" value="AIT60116.1"/>
    <property type="molecule type" value="Genomic_DNA"/>
</dbReference>
<protein>
    <submittedName>
        <fullName evidence="2">Cation:proton antiporter</fullName>
    </submittedName>
</protein>
<sequence length="118" mass="12413">MTIVEIIVAALVVLAAFMTAATAIAQWRAPDALTRVNLMGPLVCVAFPVLLVAKLIWDWSTEGFDPANLLRALIAIAGVWIVASIGSFYLARGIYGVTVVDRTGLEGETEGAPEGGRG</sequence>
<evidence type="ECO:0000313" key="2">
    <source>
        <dbReference type="EMBL" id="AIT60116.1"/>
    </source>
</evidence>
<organism evidence="2 3">
    <name type="scientific">Corynebacterium doosanense CAU 212 = DSM 45436</name>
    <dbReference type="NCBI Taxonomy" id="558173"/>
    <lineage>
        <taxon>Bacteria</taxon>
        <taxon>Bacillati</taxon>
        <taxon>Actinomycetota</taxon>
        <taxon>Actinomycetes</taxon>
        <taxon>Mycobacteriales</taxon>
        <taxon>Corynebacteriaceae</taxon>
        <taxon>Corynebacterium</taxon>
    </lineage>
</organism>
<name>A0A097IDA9_9CORY</name>
<dbReference type="OrthoDB" id="4419197at2"/>
<dbReference type="STRING" id="558173.CDOO_01575"/>
<dbReference type="GO" id="GO:0098662">
    <property type="term" value="P:inorganic cation transmembrane transport"/>
    <property type="evidence" value="ECO:0007669"/>
    <property type="project" value="InterPro"/>
</dbReference>